<proteinExistence type="predicted"/>
<dbReference type="InterPro" id="IPR007518">
    <property type="entry name" value="MINDY"/>
</dbReference>
<gene>
    <name evidence="3" type="ORF">FA10DRAFT_301187</name>
</gene>
<feature type="region of interest" description="Disordered" evidence="1">
    <location>
        <begin position="423"/>
        <end position="444"/>
    </location>
</feature>
<dbReference type="RefSeq" id="XP_025377084.1">
    <property type="nucleotide sequence ID" value="XM_025524948.1"/>
</dbReference>
<dbReference type="STRING" id="215250.A0A316YLE8"/>
<feature type="compositionally biased region" description="Basic and acidic residues" evidence="1">
    <location>
        <begin position="259"/>
        <end position="274"/>
    </location>
</feature>
<feature type="compositionally biased region" description="Low complexity" evidence="1">
    <location>
        <begin position="750"/>
        <end position="774"/>
    </location>
</feature>
<feature type="compositionally biased region" description="Basic residues" evidence="1">
    <location>
        <begin position="679"/>
        <end position="689"/>
    </location>
</feature>
<dbReference type="GO" id="GO:0071944">
    <property type="term" value="C:cell periphery"/>
    <property type="evidence" value="ECO:0007669"/>
    <property type="project" value="TreeGrafter"/>
</dbReference>
<feature type="compositionally biased region" description="Polar residues" evidence="1">
    <location>
        <begin position="196"/>
        <end position="220"/>
    </location>
</feature>
<dbReference type="Proteomes" id="UP000245768">
    <property type="component" value="Unassembled WGS sequence"/>
</dbReference>
<dbReference type="PANTHER" id="PTHR18063">
    <property type="entry name" value="NF-E2 INDUCIBLE PROTEIN"/>
    <property type="match status" value="1"/>
</dbReference>
<dbReference type="AlphaFoldDB" id="A0A316YLE8"/>
<evidence type="ECO:0000313" key="3">
    <source>
        <dbReference type="EMBL" id="PWN89886.1"/>
    </source>
</evidence>
<dbReference type="GO" id="GO:0016807">
    <property type="term" value="F:cysteine-type carboxypeptidase activity"/>
    <property type="evidence" value="ECO:0007669"/>
    <property type="project" value="TreeGrafter"/>
</dbReference>
<dbReference type="GO" id="GO:0005829">
    <property type="term" value="C:cytosol"/>
    <property type="evidence" value="ECO:0007669"/>
    <property type="project" value="TreeGrafter"/>
</dbReference>
<feature type="compositionally biased region" description="Low complexity" evidence="1">
    <location>
        <begin position="427"/>
        <end position="444"/>
    </location>
</feature>
<feature type="compositionally biased region" description="Polar residues" evidence="1">
    <location>
        <begin position="24"/>
        <end position="44"/>
    </location>
</feature>
<feature type="region of interest" description="Disordered" evidence="1">
    <location>
        <begin position="1"/>
        <end position="246"/>
    </location>
</feature>
<keyword evidence="4" id="KW-1185">Reference proteome</keyword>
<name>A0A316YLE8_9BASI</name>
<feature type="region of interest" description="Disordered" evidence="1">
    <location>
        <begin position="738"/>
        <end position="795"/>
    </location>
</feature>
<feature type="compositionally biased region" description="Polar residues" evidence="1">
    <location>
        <begin position="108"/>
        <end position="130"/>
    </location>
</feature>
<dbReference type="Pfam" id="PF04424">
    <property type="entry name" value="MINDY_DUB"/>
    <property type="match status" value="1"/>
</dbReference>
<feature type="region of interest" description="Disordered" evidence="1">
    <location>
        <begin position="259"/>
        <end position="318"/>
    </location>
</feature>
<accession>A0A316YLE8</accession>
<feature type="domain" description="MINDY deubiquitinase" evidence="2">
    <location>
        <begin position="319"/>
        <end position="634"/>
    </location>
</feature>
<dbReference type="OrthoDB" id="10261212at2759"/>
<dbReference type="InterPro" id="IPR033979">
    <property type="entry name" value="MINDY_domain"/>
</dbReference>
<organism evidence="3 4">
    <name type="scientific">Acaromyces ingoldii</name>
    <dbReference type="NCBI Taxonomy" id="215250"/>
    <lineage>
        <taxon>Eukaryota</taxon>
        <taxon>Fungi</taxon>
        <taxon>Dikarya</taxon>
        <taxon>Basidiomycota</taxon>
        <taxon>Ustilaginomycotina</taxon>
        <taxon>Exobasidiomycetes</taxon>
        <taxon>Exobasidiales</taxon>
        <taxon>Cryptobasidiaceae</taxon>
        <taxon>Acaromyces</taxon>
    </lineage>
</organism>
<evidence type="ECO:0000259" key="2">
    <source>
        <dbReference type="Pfam" id="PF04424"/>
    </source>
</evidence>
<dbReference type="InParanoid" id="A0A316YLE8"/>
<feature type="compositionally biased region" description="Low complexity" evidence="1">
    <location>
        <begin position="81"/>
        <end position="99"/>
    </location>
</feature>
<feature type="compositionally biased region" description="Low complexity" evidence="1">
    <location>
        <begin position="57"/>
        <end position="72"/>
    </location>
</feature>
<protein>
    <recommendedName>
        <fullName evidence="2">MINDY deubiquitinase domain-containing protein</fullName>
    </recommendedName>
</protein>
<feature type="region of interest" description="Disordered" evidence="1">
    <location>
        <begin position="671"/>
        <end position="711"/>
    </location>
</feature>
<dbReference type="PANTHER" id="PTHR18063:SF6">
    <property type="entry name" value="UBIQUITIN CARBOXYL-TERMINAL HYDROLASE"/>
    <property type="match status" value="1"/>
</dbReference>
<dbReference type="GO" id="GO:0071108">
    <property type="term" value="P:protein K48-linked deubiquitination"/>
    <property type="evidence" value="ECO:0007669"/>
    <property type="project" value="TreeGrafter"/>
</dbReference>
<dbReference type="GeneID" id="37046864"/>
<dbReference type="GO" id="GO:1990380">
    <property type="term" value="F:K48-linked deubiquitinase activity"/>
    <property type="evidence" value="ECO:0007669"/>
    <property type="project" value="InterPro"/>
</dbReference>
<dbReference type="GO" id="GO:0004843">
    <property type="term" value="F:cysteine-type deubiquitinase activity"/>
    <property type="evidence" value="ECO:0007669"/>
    <property type="project" value="InterPro"/>
</dbReference>
<reference evidence="3 4" key="1">
    <citation type="journal article" date="2018" name="Mol. Biol. Evol.">
        <title>Broad Genomic Sampling Reveals a Smut Pathogenic Ancestry of the Fungal Clade Ustilaginomycotina.</title>
        <authorList>
            <person name="Kijpornyongpan T."/>
            <person name="Mondo S.J."/>
            <person name="Barry K."/>
            <person name="Sandor L."/>
            <person name="Lee J."/>
            <person name="Lipzen A."/>
            <person name="Pangilinan J."/>
            <person name="LaButti K."/>
            <person name="Hainaut M."/>
            <person name="Henrissat B."/>
            <person name="Grigoriev I.V."/>
            <person name="Spatafora J.W."/>
            <person name="Aime M.C."/>
        </authorList>
    </citation>
    <scope>NUCLEOTIDE SEQUENCE [LARGE SCALE GENOMIC DNA]</scope>
    <source>
        <strain evidence="3 4">MCA 4198</strain>
    </source>
</reference>
<dbReference type="EMBL" id="KZ819636">
    <property type="protein sequence ID" value="PWN89886.1"/>
    <property type="molecule type" value="Genomic_DNA"/>
</dbReference>
<evidence type="ECO:0000313" key="4">
    <source>
        <dbReference type="Proteomes" id="UP000245768"/>
    </source>
</evidence>
<evidence type="ECO:0000256" key="1">
    <source>
        <dbReference type="SAM" id="MobiDB-lite"/>
    </source>
</evidence>
<feature type="compositionally biased region" description="Polar residues" evidence="1">
    <location>
        <begin position="275"/>
        <end position="290"/>
    </location>
</feature>
<sequence>MSTNPFAAAVSGSEPTREEAETNPFKSHSRTTSDAVGVQSTPSNPFHPMATFGNHHQPTQQQQQQQQQQQPQELASADLMSGQAQQQQQSTTSNDISSQLAGLDFGSGATSSPAPPQLEQSHFTQESQRQGPVAAESWASQPDHTAAAAGTSDKQGDLLDATSAGTVDEQVRMPQAQTATTDPFASEMTFSPAAPASNTEVQQPTANQYRQTSGGSQEAAQGTFAPPPGPPPGHEAGSTAPSDQIVADEAYARQLLASEQKRAQRHRNPEDQRHGSSGQYALAASSSDAPRSSYRRQEQPLNGTYATQPAARDANEEKQWNTKEIYWRGRSQRIVLQNENGPCSLIALCNVLFLRGTLTITPEDRPAVSYSYLSSLLAEHLLDVIRDDSALDLEAALSILPQTQTGLDVNVRFDAIDGFAVEEKTQPSSEPSGSSSSAAAALPAKTDADKQRGELALFKLCNVPLVHGWLADKDDKETYAAVVERAGDYDRALDRVVAGDELAKGTIVGGSASGFGAENLSAEQGVVVNDAVLIRNFLESTATQLTYPGLYALSTTLERGVPYALFRNSHLSVIYRPLDQEVAATSGDAIEPGSAPPALYQLVTDATLETEDNVVWESLEDIDGSASRFFDAKFRPAKVTQDFVGRRNQQQQQEFGQGYTEDGDMALAQQLQEEERDRVRRHQAARASRRQQQQQQTNFTSSSGGQGGGNVISRMLAARKSNKRAPSSQVHLRNEVADGMGGRPVDASSARQQQQQQTQQLTPAQTEAQAAQAQMRADLGEGSGEPKKTKWWKKF</sequence>